<keyword evidence="2" id="KW-1185">Reference proteome</keyword>
<evidence type="ECO:0000313" key="1">
    <source>
        <dbReference type="EMBL" id="MBW0468704.1"/>
    </source>
</evidence>
<proteinExistence type="predicted"/>
<protein>
    <submittedName>
        <fullName evidence="1">Uncharacterized protein</fullName>
    </submittedName>
</protein>
<sequence length="101" mass="11936">MKPFGQWQWLMGKNDWDIPDKKEHLHEEDFEMDHQTYIHILSHLQITQPSLRHYSQIPHPQGTQVLLNYTKDIATIKTGDSIGSIEPNNIIQYIRKNDNQS</sequence>
<name>A0A9Q3BMJ7_9BASI</name>
<reference evidence="1" key="1">
    <citation type="submission" date="2021-03" db="EMBL/GenBank/DDBJ databases">
        <title>Draft genome sequence of rust myrtle Austropuccinia psidii MF-1, a brazilian biotype.</title>
        <authorList>
            <person name="Quecine M.C."/>
            <person name="Pachon D.M.R."/>
            <person name="Bonatelli M.L."/>
            <person name="Correr F.H."/>
            <person name="Franceschini L.M."/>
            <person name="Leite T.F."/>
            <person name="Margarido G.R.A."/>
            <person name="Almeida C.A."/>
            <person name="Ferrarezi J.A."/>
            <person name="Labate C.A."/>
        </authorList>
    </citation>
    <scope>NUCLEOTIDE SEQUENCE</scope>
    <source>
        <strain evidence="1">MF-1</strain>
    </source>
</reference>
<dbReference type="AlphaFoldDB" id="A0A9Q3BMJ7"/>
<dbReference type="Proteomes" id="UP000765509">
    <property type="component" value="Unassembled WGS sequence"/>
</dbReference>
<dbReference type="OrthoDB" id="2518693at2759"/>
<evidence type="ECO:0000313" key="2">
    <source>
        <dbReference type="Proteomes" id="UP000765509"/>
    </source>
</evidence>
<comment type="caution">
    <text evidence="1">The sequence shown here is derived from an EMBL/GenBank/DDBJ whole genome shotgun (WGS) entry which is preliminary data.</text>
</comment>
<dbReference type="EMBL" id="AVOT02001947">
    <property type="protein sequence ID" value="MBW0468704.1"/>
    <property type="molecule type" value="Genomic_DNA"/>
</dbReference>
<organism evidence="1 2">
    <name type="scientific">Austropuccinia psidii MF-1</name>
    <dbReference type="NCBI Taxonomy" id="1389203"/>
    <lineage>
        <taxon>Eukaryota</taxon>
        <taxon>Fungi</taxon>
        <taxon>Dikarya</taxon>
        <taxon>Basidiomycota</taxon>
        <taxon>Pucciniomycotina</taxon>
        <taxon>Pucciniomycetes</taxon>
        <taxon>Pucciniales</taxon>
        <taxon>Sphaerophragmiaceae</taxon>
        <taxon>Austropuccinia</taxon>
    </lineage>
</organism>
<gene>
    <name evidence="1" type="ORF">O181_008419</name>
</gene>
<accession>A0A9Q3BMJ7</accession>